<feature type="non-terminal residue" evidence="2">
    <location>
        <position position="1"/>
    </location>
</feature>
<dbReference type="STRING" id="215637.A0A4V1J4A2"/>
<accession>A0A4V1J4A2</accession>
<feature type="non-terminal residue" evidence="2">
    <location>
        <position position="51"/>
    </location>
</feature>
<evidence type="ECO:0000313" key="2">
    <source>
        <dbReference type="EMBL" id="RKP34849.1"/>
    </source>
</evidence>
<name>A0A4V1J4A2_9FUNG</name>
<feature type="domain" description="Oxidoreductase-like" evidence="1">
    <location>
        <begin position="1"/>
        <end position="41"/>
    </location>
</feature>
<evidence type="ECO:0000313" key="3">
    <source>
        <dbReference type="Proteomes" id="UP000268162"/>
    </source>
</evidence>
<gene>
    <name evidence="2" type="ORF">BJ085DRAFT_10699</name>
</gene>
<dbReference type="InterPro" id="IPR019180">
    <property type="entry name" value="Oxidoreductase-like_N"/>
</dbReference>
<dbReference type="AlphaFoldDB" id="A0A4V1J4A2"/>
<dbReference type="PANTHER" id="PTHR21193">
    <property type="entry name" value="OXIDOREDUCTASE-LIKE DOMAIN-CONTAINING PROTEIN 1"/>
    <property type="match status" value="1"/>
</dbReference>
<proteinExistence type="predicted"/>
<dbReference type="EMBL" id="ML003047">
    <property type="protein sequence ID" value="RKP34849.1"/>
    <property type="molecule type" value="Genomic_DNA"/>
</dbReference>
<dbReference type="InterPro" id="IPR039251">
    <property type="entry name" value="OXLD1"/>
</dbReference>
<protein>
    <submittedName>
        <fullName evidence="2">Hyp domain-containing protein 2</fullName>
    </submittedName>
</protein>
<sequence length="51" mass="5761">LPAKPEVPSSDMCCMSGCARCVWDIYNDELHEFEQSLETVQKAFREAGQPL</sequence>
<dbReference type="Pfam" id="PF09791">
    <property type="entry name" value="Oxidored-like"/>
    <property type="match status" value="1"/>
</dbReference>
<reference evidence="3" key="1">
    <citation type="journal article" date="2018" name="Nat. Microbiol.">
        <title>Leveraging single-cell genomics to expand the fungal tree of life.</title>
        <authorList>
            <person name="Ahrendt S.R."/>
            <person name="Quandt C.A."/>
            <person name="Ciobanu D."/>
            <person name="Clum A."/>
            <person name="Salamov A."/>
            <person name="Andreopoulos B."/>
            <person name="Cheng J.F."/>
            <person name="Woyke T."/>
            <person name="Pelin A."/>
            <person name="Henrissat B."/>
            <person name="Reynolds N.K."/>
            <person name="Benny G.L."/>
            <person name="Smith M.E."/>
            <person name="James T.Y."/>
            <person name="Grigoriev I.V."/>
        </authorList>
    </citation>
    <scope>NUCLEOTIDE SEQUENCE [LARGE SCALE GENOMIC DNA]</scope>
    <source>
        <strain evidence="3">RSA 468</strain>
    </source>
</reference>
<dbReference type="Proteomes" id="UP000268162">
    <property type="component" value="Unassembled WGS sequence"/>
</dbReference>
<organism evidence="2 3">
    <name type="scientific">Dimargaris cristalligena</name>
    <dbReference type="NCBI Taxonomy" id="215637"/>
    <lineage>
        <taxon>Eukaryota</taxon>
        <taxon>Fungi</taxon>
        <taxon>Fungi incertae sedis</taxon>
        <taxon>Zoopagomycota</taxon>
        <taxon>Kickxellomycotina</taxon>
        <taxon>Dimargaritomycetes</taxon>
        <taxon>Dimargaritales</taxon>
        <taxon>Dimargaritaceae</taxon>
        <taxon>Dimargaris</taxon>
    </lineage>
</organism>
<dbReference type="PANTHER" id="PTHR21193:SF3">
    <property type="entry name" value="OXIDOREDUCTASE-LIKE DOMAIN-CONTAINING PROTEIN 1"/>
    <property type="match status" value="1"/>
</dbReference>
<evidence type="ECO:0000259" key="1">
    <source>
        <dbReference type="Pfam" id="PF09791"/>
    </source>
</evidence>
<keyword evidence="3" id="KW-1185">Reference proteome</keyword>